<evidence type="ECO:0000256" key="1">
    <source>
        <dbReference type="SAM" id="MobiDB-lite"/>
    </source>
</evidence>
<dbReference type="Proteomes" id="UP001500620">
    <property type="component" value="Unassembled WGS sequence"/>
</dbReference>
<evidence type="ECO:0008006" key="4">
    <source>
        <dbReference type="Google" id="ProtNLM"/>
    </source>
</evidence>
<feature type="compositionally biased region" description="Low complexity" evidence="1">
    <location>
        <begin position="1020"/>
        <end position="1030"/>
    </location>
</feature>
<organism evidence="2 3">
    <name type="scientific">Dactylosporangium darangshiense</name>
    <dbReference type="NCBI Taxonomy" id="579108"/>
    <lineage>
        <taxon>Bacteria</taxon>
        <taxon>Bacillati</taxon>
        <taxon>Actinomycetota</taxon>
        <taxon>Actinomycetes</taxon>
        <taxon>Micromonosporales</taxon>
        <taxon>Micromonosporaceae</taxon>
        <taxon>Dactylosporangium</taxon>
    </lineage>
</organism>
<reference evidence="3" key="1">
    <citation type="journal article" date="2019" name="Int. J. Syst. Evol. Microbiol.">
        <title>The Global Catalogue of Microorganisms (GCM) 10K type strain sequencing project: providing services to taxonomists for standard genome sequencing and annotation.</title>
        <authorList>
            <consortium name="The Broad Institute Genomics Platform"/>
            <consortium name="The Broad Institute Genome Sequencing Center for Infectious Disease"/>
            <person name="Wu L."/>
            <person name="Ma J."/>
        </authorList>
    </citation>
    <scope>NUCLEOTIDE SEQUENCE [LARGE SCALE GENOMIC DNA]</scope>
    <source>
        <strain evidence="3">JCM 17441</strain>
    </source>
</reference>
<feature type="compositionally biased region" description="Low complexity" evidence="1">
    <location>
        <begin position="3044"/>
        <end position="3059"/>
    </location>
</feature>
<feature type="compositionally biased region" description="Basic residues" evidence="1">
    <location>
        <begin position="2021"/>
        <end position="2031"/>
    </location>
</feature>
<proteinExistence type="predicted"/>
<feature type="compositionally biased region" description="Low complexity" evidence="1">
    <location>
        <begin position="3097"/>
        <end position="3114"/>
    </location>
</feature>
<feature type="region of interest" description="Disordered" evidence="1">
    <location>
        <begin position="3036"/>
        <end position="3114"/>
    </location>
</feature>
<protein>
    <recommendedName>
        <fullName evidence="4">OTU domain-containing protein</fullName>
    </recommendedName>
</protein>
<feature type="compositionally biased region" description="Low complexity" evidence="1">
    <location>
        <begin position="989"/>
        <end position="998"/>
    </location>
</feature>
<feature type="compositionally biased region" description="Low complexity" evidence="1">
    <location>
        <begin position="962"/>
        <end position="973"/>
    </location>
</feature>
<gene>
    <name evidence="2" type="ORF">GCM10022255_115370</name>
</gene>
<feature type="region of interest" description="Disordered" evidence="1">
    <location>
        <begin position="1692"/>
        <end position="1712"/>
    </location>
</feature>
<keyword evidence="3" id="KW-1185">Reference proteome</keyword>
<feature type="region of interest" description="Disordered" evidence="1">
    <location>
        <begin position="1020"/>
        <end position="1044"/>
    </location>
</feature>
<sequence>MWFVPPPAATPRADPARVLQVAEQLRVPGDVVAIAGAMPYSESEDVLLASAALLELAAVGDPDDRVVIVDRLDRDRHREIVHELAAKGPAQTLVVLVYDAEFSHARAYARAFAAHIVDVAVVGLPAPRGVVVSARRPFRGLGRSDSPVWFVAGADGVAVPEPFDDLAAAIARAGRSPLPPFDLARELRVRLAGGATRFGLTQRRLADLAGRAMFAGSEFTAEFPDQDGRVALVPVGDVQDAAQRMYRVRRWLRLGMVREMPADDAVRVAVQIPSEVRAGALHLAPSGAGAALDVLALPLVRREGHELGVWLNGYRDGIRGFLLPADDVYLLHAAVPPDAGDRVLIEVGQVNRKQHGTHQPGSVIQEETSGTWMTADEYADMVLPRSGGGGPRIVVLWQQRVGHDDLTVFHRELARNAIVVVKRRNDQGTFWEATSHVPGVPSMVRLRDLRSLLVHVTGGQRPGVWSGTDTEAVVEAAQLVEGPPFPLPAAGSAAVLRRLFEDAQPPSSDDERSVPIPILIPPGADTAGHVSRWLAGQDVVAIRNIPAAAAWMRVPGRYVRDIQVQQGSHVVVYHLVDASALGSDRVQVSSIIGTRGSVRLTVQAPPVDVLPDYSADVLPDYSRVPAGPPAYLSPPAYLPVQAGGVRSLPYVHLSSSPAGAPVPAVPGSVQFRADAGPAGLDPADGVGPHAGPSTVPGPARTRAGADVVARVPVRHRPVGADLPSVMTLVPVARHPDGTRLFRLYGADGEPLLVPEVYAPSGVSLRRIDGSVPFYRLYGSRDGARRSGLKLTHATVQLLRRAGWSVLPTAGLPGLVSPDRRREPYRAADDAIPAGDLPELPSPEEVDSVLGKLPQERYDWLMPEAARLYRGGVGQALSLDHSPSESSFGLRATAFALLRHGEAEAARVAAWLVQALAVGSPGQPGHPGQVRTRGGAQHEPARTSVSSSSEGPGPSGPPATNPVAEVVDAGGAAAPRSRSFGLAAERDPSVTVRPGARAGRAGDGGGRGRGVGGGAVVAAAGGSGSAAPGTGPVQSSSAAAHAQLRAQMPSEDAQGPVDFLQPADFRAHTTDPRVTHMRSRSHVTELDRLLESYARIPEREFAHRAEALQQLLDRARAFRQSTGNTWRRGGVDGLIEQGAFEAELYHTLAEAERATEADRFQLLLTVQDRLENHLPAQYGSVRRVARTNVPEMLLQVANEMGNHLADGRFQSLVLHYIDMLADLRSDTNLPSITRNVLNEIVALRDDFHFEPFGSVGTLLTDRSKPNAPAKEFTLRPLMNGYGGTAGMLGHLAHELTHAAAHRAYRNTPAMLLFDRRATPERVSAIANARIATLRRLDHLLAAHQDAFTAVQHVMLRSRLDYGSRPLQVDRYAANLLAAKRIDQATRNQMRVWDQAAGENSGVLVEYDTVLHQILVYLHVWRIPQKNPFYQSAIDAAQDAFHARETALVGGDRPAAEAGVVSAAAAGDSSRGAQAPAGPYATARGGAPEMVPALPPDRVLRLPDGRSFAIGAVPVDGNCFFHALRESLGATDLGLPGEAGDGVAGLRARFARELEDWHDAPVGLNPDDVVTREDLSALGVSPTEVGFPAGVERVKLGSLPLLELSPQQQRNLLAAWIRIDQNWSDGAGDLVPALAARVTGKSVTVVSSGVVHQFPGSVPGSGEVVLHHAGNHYSPTVQLPVQFSSSAVAEPVRDAGSDIGDAGSMHAPEPAHPAGADRVPGGISPAAVLLDPPTSTRPAMSGVRPLPHVHIPLDDQGGSQSTSSVAPPPLGIAPAGTGPVFGGLSGGRVAAIGLVEKRVRQQAPQHFAGEAAAGSVDPVVREAVDGLWAWRPGVGDCVLRVDAVLTALRVPGRGSDDGTAVSAGTVAARLSGGRFVPAAIADLAGLPGGTLTVVWVQHRNDPQHVVLVHRPGLDKGGRLVLIETQTGGEDHAQRYTLFDPRRGVEGLPGVLQGQVLLPVDERRRLLHVDAVAKKVSAGAPVSDTTLSAALTDPAGSARPGGRVPVRRKRPAEEAPAAEELRPGKRLRSGKRRRADSAAGAAGAARSVVFGRDPDPMFTVPADGYCQLYAFIATDPALVFEVLGQVLSPPLREFLSDPGRVRSDVTRMVASTVPDDSALAEVTELLRERVGSYLDANAGQLPADVTSQRIHFFEEYRRRMDELSDREVLALAHLSGHDVGPDVQSVRDALTAELTASGHPLDHRELGMVRDTVANWSNRWSSPAGEFLAPLLAHATGSRITILRATADGVHPLLTYGPDTGRPVTLYHTAADPQYPNVYNHYNAAVPVPTQPHDGPGVQQPAPTDIPDLPLDVAGWRPRPDGKPPLNLRAYLEANLERLKLTADALDRSSRGQLLNPVKEYVHAWVRSMRTATKPGTNIRYTGKDVVDLSGGLAGKNTVVNLWAEVVGRAKRGAAPEVAVPPEVTEWRPSTDAEEPDNNLKKYLEANLETLRLTKYALTTDGRGRLPEPARTYVRSWALSMRTATKPGTNIRYTGKDVADLSGGLVVQATVNSWWPKAAPGLQSVPRAVTEWRPSTDAEEPDNNLKKYLKANLETLGLLEDNALTTNRSGQLPEPARTYVQSWVLSMRTATKPGTNIRYTGKDVAKLSGYLVADVTVGRWWQKAAPGLQSVPRAVTEWRPSTDAEEPDNNLRKYLETHLETLGLKKDALPANGRGQLLEPARTYVQSWVRSMRTATKPGTDIRYTDKDVAKMSGKLVEPTTVTSWWQKAASELLEVPRAVTEWRPSTDAEEPDNNLRKYLETHLETLGLKKDALAANGSGQLPDPVRTYVRSWVRSMRTATKPGTNIRYNADDVAKLSGYLVQYTTVYSWWPKAAPGLQSVPRAVTEWRPSTDAEEPDNNLRKYLETLELEENALAANGRGQLLEPARTYVQSWVRSMRTATKPGTDIRYTAEDVATLSGNLVTETTVNNWWPKAAPGLQSVPRAVTEWRPSTDAEDPDNNLRKYLETHLETLGLKKDALDRNSRGQLLEPARTYVQSWERSMRTATKPGTNIRYTADDVAKLSGNLVDHATVKWWRKAASKPPEAPSGGAATSGAGTASKTRAAEAPVRVPIREKLDQGRTRLTWPNPDPDATPDDDVPISSGASDASMGGSARRE</sequence>
<dbReference type="EMBL" id="BAABAT010000106">
    <property type="protein sequence ID" value="GAA4264174.1"/>
    <property type="molecule type" value="Genomic_DNA"/>
</dbReference>
<feature type="region of interest" description="Disordered" evidence="1">
    <location>
        <begin position="919"/>
        <end position="1008"/>
    </location>
</feature>
<feature type="compositionally biased region" description="Basic and acidic residues" evidence="1">
    <location>
        <begin position="3069"/>
        <end position="3078"/>
    </location>
</feature>
<evidence type="ECO:0000313" key="2">
    <source>
        <dbReference type="EMBL" id="GAA4264174.1"/>
    </source>
</evidence>
<feature type="region of interest" description="Disordered" evidence="1">
    <location>
        <begin position="1465"/>
        <end position="1487"/>
    </location>
</feature>
<comment type="caution">
    <text evidence="2">The sequence shown here is derived from an EMBL/GenBank/DDBJ whole genome shotgun (WGS) entry which is preliminary data.</text>
</comment>
<feature type="region of interest" description="Disordered" evidence="1">
    <location>
        <begin position="1984"/>
        <end position="2036"/>
    </location>
</feature>
<accession>A0ABP8DWT3</accession>
<name>A0ABP8DWT3_9ACTN</name>
<evidence type="ECO:0000313" key="3">
    <source>
        <dbReference type="Proteomes" id="UP001500620"/>
    </source>
</evidence>